<dbReference type="RefSeq" id="XP_007412158.1">
    <property type="nucleotide sequence ID" value="XM_007412096.1"/>
</dbReference>
<evidence type="ECO:0000256" key="1">
    <source>
        <dbReference type="SAM" id="MobiDB-lite"/>
    </source>
</evidence>
<organism evidence="3">
    <name type="scientific">Melampsora larici-populina (strain 98AG31 / pathotype 3-4-7)</name>
    <name type="common">Poplar leaf rust fungus</name>
    <dbReference type="NCBI Taxonomy" id="747676"/>
    <lineage>
        <taxon>Eukaryota</taxon>
        <taxon>Fungi</taxon>
        <taxon>Dikarya</taxon>
        <taxon>Basidiomycota</taxon>
        <taxon>Pucciniomycotina</taxon>
        <taxon>Pucciniomycetes</taxon>
        <taxon>Pucciniales</taxon>
        <taxon>Melampsoraceae</taxon>
        <taxon>Melampsora</taxon>
    </lineage>
</organism>
<dbReference type="KEGG" id="mlr:MELLADRAFT_72308"/>
<dbReference type="Proteomes" id="UP000001072">
    <property type="component" value="Unassembled WGS sequence"/>
</dbReference>
<dbReference type="InParanoid" id="F4RSB4"/>
<feature type="compositionally biased region" description="Basic and acidic residues" evidence="1">
    <location>
        <begin position="7"/>
        <end position="16"/>
    </location>
</feature>
<name>F4RSB4_MELLP</name>
<evidence type="ECO:0000313" key="2">
    <source>
        <dbReference type="EMBL" id="EGG04719.1"/>
    </source>
</evidence>
<protein>
    <submittedName>
        <fullName evidence="2">Uncharacterized protein</fullName>
    </submittedName>
</protein>
<dbReference type="HOGENOM" id="CLU_2606520_0_0_1"/>
<proteinExistence type="predicted"/>
<reference evidence="3" key="1">
    <citation type="journal article" date="2011" name="Proc. Natl. Acad. Sci. U.S.A.">
        <title>Obligate biotrophy features unraveled by the genomic analysis of rust fungi.</title>
        <authorList>
            <person name="Duplessis S."/>
            <person name="Cuomo C.A."/>
            <person name="Lin Y.-C."/>
            <person name="Aerts A."/>
            <person name="Tisserant E."/>
            <person name="Veneault-Fourrey C."/>
            <person name="Joly D.L."/>
            <person name="Hacquard S."/>
            <person name="Amselem J."/>
            <person name="Cantarel B.L."/>
            <person name="Chiu R."/>
            <person name="Coutinho P.M."/>
            <person name="Feau N."/>
            <person name="Field M."/>
            <person name="Frey P."/>
            <person name="Gelhaye E."/>
            <person name="Goldberg J."/>
            <person name="Grabherr M.G."/>
            <person name="Kodira C.D."/>
            <person name="Kohler A."/>
            <person name="Kuees U."/>
            <person name="Lindquist E.A."/>
            <person name="Lucas S.M."/>
            <person name="Mago R."/>
            <person name="Mauceli E."/>
            <person name="Morin E."/>
            <person name="Murat C."/>
            <person name="Pangilinan J.L."/>
            <person name="Park R."/>
            <person name="Pearson M."/>
            <person name="Quesneville H."/>
            <person name="Rouhier N."/>
            <person name="Sakthikumar S."/>
            <person name="Salamov A.A."/>
            <person name="Schmutz J."/>
            <person name="Selles B."/>
            <person name="Shapiro H."/>
            <person name="Tanguay P."/>
            <person name="Tuskan G.A."/>
            <person name="Henrissat B."/>
            <person name="Van de Peer Y."/>
            <person name="Rouze P."/>
            <person name="Ellis J.G."/>
            <person name="Dodds P.N."/>
            <person name="Schein J.E."/>
            <person name="Zhong S."/>
            <person name="Hamelin R.C."/>
            <person name="Grigoriev I.V."/>
            <person name="Szabo L.J."/>
            <person name="Martin F."/>
        </authorList>
    </citation>
    <scope>NUCLEOTIDE SEQUENCE [LARGE SCALE GENOMIC DNA]</scope>
    <source>
        <strain evidence="3">98AG31 / pathotype 3-4-7</strain>
    </source>
</reference>
<sequence length="79" mass="8847">MAVSKDLPVRVVEHHITSTTTEDIEDTEDTPKRRSSSTSLRLQGLISAIQRTRALVNSERRQNAVVVLQNDPENTALHL</sequence>
<dbReference type="AlphaFoldDB" id="F4RSB4"/>
<dbReference type="GeneID" id="18932068"/>
<evidence type="ECO:0000313" key="3">
    <source>
        <dbReference type="Proteomes" id="UP000001072"/>
    </source>
</evidence>
<gene>
    <name evidence="2" type="ORF">MELLADRAFT_72308</name>
</gene>
<keyword evidence="3" id="KW-1185">Reference proteome</keyword>
<accession>F4RSB4</accession>
<dbReference type="EMBL" id="GL883117">
    <property type="protein sequence ID" value="EGG04719.1"/>
    <property type="molecule type" value="Genomic_DNA"/>
</dbReference>
<feature type="region of interest" description="Disordered" evidence="1">
    <location>
        <begin position="1"/>
        <end position="40"/>
    </location>
</feature>
<dbReference type="VEuPathDB" id="FungiDB:MELLADRAFT_72308"/>